<accession>A0A096XLA6</accession>
<feature type="compositionally biased region" description="Basic and acidic residues" evidence="1">
    <location>
        <begin position="1"/>
        <end position="10"/>
    </location>
</feature>
<feature type="compositionally biased region" description="Acidic residues" evidence="1">
    <location>
        <begin position="122"/>
        <end position="131"/>
    </location>
</feature>
<name>A0A096XLA6_VIBCL</name>
<organism evidence="2">
    <name type="scientific">Vibrio cholerae</name>
    <dbReference type="NCBI Taxonomy" id="666"/>
    <lineage>
        <taxon>Bacteria</taxon>
        <taxon>Pseudomonadati</taxon>
        <taxon>Pseudomonadota</taxon>
        <taxon>Gammaproteobacteria</taxon>
        <taxon>Vibrionales</taxon>
        <taxon>Vibrionaceae</taxon>
        <taxon>Vibrio</taxon>
    </lineage>
</organism>
<sequence length="238" mass="27047">MKMNLKRELSPNHNGPKGRRDTLEQVKLRVILLNDFIENGVPDGFTAHISLKALLAYSDSGKIQSRSYPAIYNKKKILVKEIDPSFTGSASSVVDCKDYLLLKIEELRSKIETTSTPSEQVTEAENECNNDDDPKVKTKGELRSALKEQAELIESLAREILRQRSANNTLISLIKERDKYASRTLKSYYEDHQTELCKVRTVIKPALRETISNLNKLSHEFDDIFAESEENIVSIFGK</sequence>
<evidence type="ECO:0000313" key="2">
    <source>
        <dbReference type="EMBL" id="AIA77245.1"/>
    </source>
</evidence>
<feature type="region of interest" description="Disordered" evidence="1">
    <location>
        <begin position="1"/>
        <end position="21"/>
    </location>
</feature>
<proteinExistence type="predicted"/>
<reference evidence="2" key="1">
    <citation type="journal article" date="2014" name="Environ. Microbiol.">
        <title>A genomic island integrated into recA of Vibrio cholerae contains a divergent recA and provides multi-pathway protection from DNA damage.</title>
        <authorList>
            <person name="Rapa R.A."/>
            <person name="Islam A."/>
            <person name="Monahan L.G."/>
            <person name="Mutreja A."/>
            <person name="Thomson N."/>
            <person name="Charles I.G."/>
            <person name="Stokes H.W."/>
            <person name="Labbate M."/>
        </authorList>
    </citation>
    <scope>NUCLEOTIDE SEQUENCE</scope>
    <source>
        <strain evidence="2">S24</strain>
    </source>
</reference>
<gene>
    <name evidence="2" type="ORF">RME021</name>
</gene>
<protein>
    <submittedName>
        <fullName evidence="2">Uncharacterized protein</fullName>
    </submittedName>
</protein>
<feature type="region of interest" description="Disordered" evidence="1">
    <location>
        <begin position="113"/>
        <end position="136"/>
    </location>
</feature>
<dbReference type="AlphaFoldDB" id="A0A096XLA6"/>
<evidence type="ECO:0000256" key="1">
    <source>
        <dbReference type="SAM" id="MobiDB-lite"/>
    </source>
</evidence>
<dbReference type="EMBL" id="KJ123688">
    <property type="protein sequence ID" value="AIA77245.1"/>
    <property type="molecule type" value="Genomic_DNA"/>
</dbReference>